<dbReference type="Proteomes" id="UP001358417">
    <property type="component" value="Unassembled WGS sequence"/>
</dbReference>
<dbReference type="EMBL" id="JAVRRD010000006">
    <property type="protein sequence ID" value="KAK5057605.1"/>
    <property type="molecule type" value="Genomic_DNA"/>
</dbReference>
<protein>
    <recommendedName>
        <fullName evidence="4">Major facilitator superfamily (MFS) profile domain-containing protein</fullName>
    </recommendedName>
</protein>
<sequence length="208" mass="22931">MDSSRSLISQSCWPFQCSYKYTYNDLPILFFLHPNKISAENHTHKKIYFQGLAIYTGVYSRENLLQLVLGPFGLSLNAAVTWSVIIGGYYLSLYVVVAHLIVQVLSAPLYLFDASSVGFLFVGPSIGGFVSPVTMGLISEPVIRFCIRKNNGVYEPEYRLLLCPIGLLMVVGFIPGGHVAQNYSSVYLGAFLHALGLFGITFVLCPDA</sequence>
<evidence type="ECO:0000256" key="1">
    <source>
        <dbReference type="SAM" id="Phobius"/>
    </source>
</evidence>
<feature type="transmembrane region" description="Helical" evidence="1">
    <location>
        <begin position="160"/>
        <end position="180"/>
    </location>
</feature>
<name>A0AAV9NHW9_9EURO</name>
<keyword evidence="1" id="KW-0472">Membrane</keyword>
<gene>
    <name evidence="2" type="ORF">LTR84_011605</name>
</gene>
<comment type="caution">
    <text evidence="2">The sequence shown here is derived from an EMBL/GenBank/DDBJ whole genome shotgun (WGS) entry which is preliminary data.</text>
</comment>
<evidence type="ECO:0008006" key="4">
    <source>
        <dbReference type="Google" id="ProtNLM"/>
    </source>
</evidence>
<evidence type="ECO:0000313" key="3">
    <source>
        <dbReference type="Proteomes" id="UP001358417"/>
    </source>
</evidence>
<accession>A0AAV9NHW9</accession>
<organism evidence="2 3">
    <name type="scientific">Exophiala bonariae</name>
    <dbReference type="NCBI Taxonomy" id="1690606"/>
    <lineage>
        <taxon>Eukaryota</taxon>
        <taxon>Fungi</taxon>
        <taxon>Dikarya</taxon>
        <taxon>Ascomycota</taxon>
        <taxon>Pezizomycotina</taxon>
        <taxon>Eurotiomycetes</taxon>
        <taxon>Chaetothyriomycetidae</taxon>
        <taxon>Chaetothyriales</taxon>
        <taxon>Herpotrichiellaceae</taxon>
        <taxon>Exophiala</taxon>
    </lineage>
</organism>
<keyword evidence="1" id="KW-0812">Transmembrane</keyword>
<dbReference type="AlphaFoldDB" id="A0AAV9NHW9"/>
<evidence type="ECO:0000313" key="2">
    <source>
        <dbReference type="EMBL" id="KAK5057605.1"/>
    </source>
</evidence>
<feature type="transmembrane region" description="Helical" evidence="1">
    <location>
        <begin position="118"/>
        <end position="139"/>
    </location>
</feature>
<keyword evidence="1" id="KW-1133">Transmembrane helix</keyword>
<feature type="transmembrane region" description="Helical" evidence="1">
    <location>
        <begin position="186"/>
        <end position="205"/>
    </location>
</feature>
<dbReference type="GeneID" id="89979755"/>
<keyword evidence="3" id="KW-1185">Reference proteome</keyword>
<dbReference type="RefSeq" id="XP_064708723.1">
    <property type="nucleotide sequence ID" value="XM_064855134.1"/>
</dbReference>
<reference evidence="2 3" key="1">
    <citation type="submission" date="2023-08" db="EMBL/GenBank/DDBJ databases">
        <title>Black Yeasts Isolated from many extreme environments.</title>
        <authorList>
            <person name="Coleine C."/>
            <person name="Stajich J.E."/>
            <person name="Selbmann L."/>
        </authorList>
    </citation>
    <scope>NUCLEOTIDE SEQUENCE [LARGE SCALE GENOMIC DNA]</scope>
    <source>
        <strain evidence="2 3">CCFEE 5792</strain>
    </source>
</reference>
<proteinExistence type="predicted"/>